<dbReference type="CDD" id="cd13578">
    <property type="entry name" value="PBP2_Bug27"/>
    <property type="match status" value="1"/>
</dbReference>
<sequence>MIRPTRRLVLGAAAAVLAAPAVRAQGSAIRIVVPFAPGGSTDAVARLVTPGLTQRLGVPVVVENRGGAAGSIGTDVVAKARPDGQTWLLTFDSHATLAALIPQLPFNPDRDLDPVMLIGGAPYVLASKPDKPFRNIQDVVDRAKAQPDGVSFGSTGNGTIGHLTMVLLQGKTNTRLTHLPYRSGGLAVNDTVAGHVDMMIGSAAVVNPHVQGGTLRTFAQFGPERLAGLSGMPTVSEAGFQGLEAEAWWGVFAPHGTPQDAVARMNAALKESLSDAQVRRTMEETQQARLVMSDPATLGTFVQREVAKWGAVVRENNIRAD</sequence>
<gene>
    <name evidence="3" type="ORF">GXW78_26105</name>
</gene>
<dbReference type="Gene3D" id="3.40.190.150">
    <property type="entry name" value="Bordetella uptake gene, domain 1"/>
    <property type="match status" value="1"/>
</dbReference>
<evidence type="ECO:0000313" key="3">
    <source>
        <dbReference type="EMBL" id="MBR0653157.1"/>
    </source>
</evidence>
<proteinExistence type="inferred from homology"/>
<protein>
    <submittedName>
        <fullName evidence="3">Tripartite tricarboxylate transporter substrate binding protein</fullName>
    </submittedName>
</protein>
<evidence type="ECO:0000256" key="1">
    <source>
        <dbReference type="ARBA" id="ARBA00006987"/>
    </source>
</evidence>
<comment type="caution">
    <text evidence="3">The sequence shown here is derived from an EMBL/GenBank/DDBJ whole genome shotgun (WGS) entry which is preliminary data.</text>
</comment>
<keyword evidence="2" id="KW-0732">Signal</keyword>
<dbReference type="Proteomes" id="UP000698752">
    <property type="component" value="Unassembled WGS sequence"/>
</dbReference>
<organism evidence="3 4">
    <name type="scientific">Neoroseomonas terrae</name>
    <dbReference type="NCBI Taxonomy" id="424799"/>
    <lineage>
        <taxon>Bacteria</taxon>
        <taxon>Pseudomonadati</taxon>
        <taxon>Pseudomonadota</taxon>
        <taxon>Alphaproteobacteria</taxon>
        <taxon>Acetobacterales</taxon>
        <taxon>Acetobacteraceae</taxon>
        <taxon>Neoroseomonas</taxon>
    </lineage>
</organism>
<name>A0ABS5ER86_9PROT</name>
<dbReference type="RefSeq" id="WP_211871862.1">
    <property type="nucleotide sequence ID" value="NZ_JAAEDI010000041.1"/>
</dbReference>
<comment type="similarity">
    <text evidence="1">Belongs to the UPF0065 (bug) family.</text>
</comment>
<dbReference type="Pfam" id="PF03401">
    <property type="entry name" value="TctC"/>
    <property type="match status" value="1"/>
</dbReference>
<reference evidence="4" key="1">
    <citation type="journal article" date="2021" name="Syst. Appl. Microbiol.">
        <title>Roseomonas hellenica sp. nov., isolated from roots of wild-growing Alkanna tinctoria.</title>
        <authorList>
            <person name="Rat A."/>
            <person name="Naranjo H.D."/>
            <person name="Lebbe L."/>
            <person name="Cnockaert M."/>
            <person name="Krigas N."/>
            <person name="Grigoriadou K."/>
            <person name="Maloupa E."/>
            <person name="Willems A."/>
        </authorList>
    </citation>
    <scope>NUCLEOTIDE SEQUENCE [LARGE SCALE GENOMIC DNA]</scope>
    <source>
        <strain evidence="4">LMG 31159</strain>
    </source>
</reference>
<feature type="chain" id="PRO_5046778539" evidence="2">
    <location>
        <begin position="25"/>
        <end position="321"/>
    </location>
</feature>
<dbReference type="Gene3D" id="3.40.190.10">
    <property type="entry name" value="Periplasmic binding protein-like II"/>
    <property type="match status" value="1"/>
</dbReference>
<evidence type="ECO:0000313" key="4">
    <source>
        <dbReference type="Proteomes" id="UP000698752"/>
    </source>
</evidence>
<dbReference type="InterPro" id="IPR005064">
    <property type="entry name" value="BUG"/>
</dbReference>
<feature type="signal peptide" evidence="2">
    <location>
        <begin position="1"/>
        <end position="24"/>
    </location>
</feature>
<dbReference type="EMBL" id="JAAEDI010000041">
    <property type="protein sequence ID" value="MBR0653157.1"/>
    <property type="molecule type" value="Genomic_DNA"/>
</dbReference>
<keyword evidence="4" id="KW-1185">Reference proteome</keyword>
<dbReference type="PANTHER" id="PTHR42928">
    <property type="entry name" value="TRICARBOXYLATE-BINDING PROTEIN"/>
    <property type="match status" value="1"/>
</dbReference>
<evidence type="ECO:0000256" key="2">
    <source>
        <dbReference type="SAM" id="SignalP"/>
    </source>
</evidence>
<accession>A0ABS5ER86</accession>
<dbReference type="InterPro" id="IPR042100">
    <property type="entry name" value="Bug_dom1"/>
</dbReference>
<dbReference type="SUPFAM" id="SSF53850">
    <property type="entry name" value="Periplasmic binding protein-like II"/>
    <property type="match status" value="1"/>
</dbReference>
<dbReference type="PIRSF" id="PIRSF017082">
    <property type="entry name" value="YflP"/>
    <property type="match status" value="1"/>
</dbReference>
<dbReference type="PANTHER" id="PTHR42928:SF5">
    <property type="entry name" value="BLR1237 PROTEIN"/>
    <property type="match status" value="1"/>
</dbReference>